<dbReference type="OrthoDB" id="978645at2"/>
<dbReference type="Proteomes" id="UP000199421">
    <property type="component" value="Unassembled WGS sequence"/>
</dbReference>
<dbReference type="STRING" id="407022.SAMN05661044_05578"/>
<evidence type="ECO:0000256" key="1">
    <source>
        <dbReference type="SAM" id="SignalP"/>
    </source>
</evidence>
<feature type="signal peptide" evidence="1">
    <location>
        <begin position="1"/>
        <end position="25"/>
    </location>
</feature>
<protein>
    <recommendedName>
        <fullName evidence="4">Outer membrane protein beta-barrel domain-containing protein</fullName>
    </recommendedName>
</protein>
<dbReference type="EMBL" id="FOAF01000018">
    <property type="protein sequence ID" value="SEM59486.1"/>
    <property type="molecule type" value="Genomic_DNA"/>
</dbReference>
<keyword evidence="3" id="KW-1185">Reference proteome</keyword>
<reference evidence="3" key="1">
    <citation type="submission" date="2016-10" db="EMBL/GenBank/DDBJ databases">
        <authorList>
            <person name="Varghese N."/>
            <person name="Submissions S."/>
        </authorList>
    </citation>
    <scope>NUCLEOTIDE SEQUENCE [LARGE SCALE GENOMIC DNA]</scope>
    <source>
        <strain evidence="3">DSM 18733</strain>
    </source>
</reference>
<dbReference type="AlphaFoldDB" id="A0A1H7ZMF0"/>
<accession>A0A1H7ZMF0</accession>
<gene>
    <name evidence="2" type="ORF">SAMN05661044_05578</name>
</gene>
<organism evidence="2 3">
    <name type="scientific">Olivibacter domesticus</name>
    <name type="common">Pseudosphingobacterium domesticum</name>
    <dbReference type="NCBI Taxonomy" id="407022"/>
    <lineage>
        <taxon>Bacteria</taxon>
        <taxon>Pseudomonadati</taxon>
        <taxon>Bacteroidota</taxon>
        <taxon>Sphingobacteriia</taxon>
        <taxon>Sphingobacteriales</taxon>
        <taxon>Sphingobacteriaceae</taxon>
        <taxon>Olivibacter</taxon>
    </lineage>
</organism>
<dbReference type="RefSeq" id="WP_093333022.1">
    <property type="nucleotide sequence ID" value="NZ_FOAF01000018.1"/>
</dbReference>
<proteinExistence type="predicted"/>
<keyword evidence="1" id="KW-0732">Signal</keyword>
<name>A0A1H7ZMF0_OLID1</name>
<evidence type="ECO:0000313" key="3">
    <source>
        <dbReference type="Proteomes" id="UP000199421"/>
    </source>
</evidence>
<evidence type="ECO:0008006" key="4">
    <source>
        <dbReference type="Google" id="ProtNLM"/>
    </source>
</evidence>
<evidence type="ECO:0000313" key="2">
    <source>
        <dbReference type="EMBL" id="SEM59486.1"/>
    </source>
</evidence>
<sequence>MKRLLLTAISIISLSLVGLEVKAQATEGHDYKNAIGGRFGVANGITFKTFLNDQNALDVILNFRSNSKSSTFKLVGLYEIHNPIDTAPGLRWYYGGGAGIGTYKNKETDNSGAAFSIDGVLGLDYKIDGAPINLSLDWKPEMRFAPDNTGVDFAGFGLSIRFAF</sequence>
<feature type="chain" id="PRO_5011754829" description="Outer membrane protein beta-barrel domain-containing protein" evidence="1">
    <location>
        <begin position="26"/>
        <end position="164"/>
    </location>
</feature>